<name>A0A0M9F1I6_FUSLA</name>
<sequence length="85" mass="9210">MMLRNTASWAFLAAAVSPTVAQFDNWQDGQISSGICTWQQPRAIMIRDMVYLDGGDISWYAKMNDGKTSTAPSSGNNAESSSIST</sequence>
<protein>
    <submittedName>
        <fullName evidence="3">Uncharacterized protein</fullName>
    </submittedName>
</protein>
<feature type="signal peptide" evidence="2">
    <location>
        <begin position="1"/>
        <end position="21"/>
    </location>
</feature>
<keyword evidence="2" id="KW-0732">Signal</keyword>
<accession>A0A0M9F1I6</accession>
<evidence type="ECO:0000256" key="2">
    <source>
        <dbReference type="SAM" id="SignalP"/>
    </source>
</evidence>
<evidence type="ECO:0000313" key="4">
    <source>
        <dbReference type="Proteomes" id="UP000037904"/>
    </source>
</evidence>
<proteinExistence type="predicted"/>
<dbReference type="EMBL" id="JXCE01000033">
    <property type="protein sequence ID" value="KPA43990.1"/>
    <property type="molecule type" value="Genomic_DNA"/>
</dbReference>
<evidence type="ECO:0000256" key="1">
    <source>
        <dbReference type="SAM" id="MobiDB-lite"/>
    </source>
</evidence>
<feature type="compositionally biased region" description="Low complexity" evidence="1">
    <location>
        <begin position="73"/>
        <end position="85"/>
    </location>
</feature>
<dbReference type="AlphaFoldDB" id="A0A0M9F1I6"/>
<evidence type="ECO:0000313" key="3">
    <source>
        <dbReference type="EMBL" id="KPA43990.1"/>
    </source>
</evidence>
<keyword evidence="4" id="KW-1185">Reference proteome</keyword>
<dbReference type="Proteomes" id="UP000037904">
    <property type="component" value="Unassembled WGS sequence"/>
</dbReference>
<gene>
    <name evidence="3" type="ORF">FLAG1_03115</name>
</gene>
<reference evidence="3 4" key="1">
    <citation type="submission" date="2015-04" db="EMBL/GenBank/DDBJ databases">
        <title>The draft genome sequence of Fusarium langsethiae, a T-2/HT-2 mycotoxin producer.</title>
        <authorList>
            <person name="Lysoe E."/>
            <person name="Divon H.H."/>
            <person name="Terzi V."/>
            <person name="Orru L."/>
            <person name="Lamontanara A."/>
            <person name="Kolseth A.-K."/>
            <person name="Frandsen R.J."/>
            <person name="Nielsen K."/>
            <person name="Thrane U."/>
        </authorList>
    </citation>
    <scope>NUCLEOTIDE SEQUENCE [LARGE SCALE GENOMIC DNA]</scope>
    <source>
        <strain evidence="3 4">Fl201059</strain>
    </source>
</reference>
<feature type="chain" id="PRO_5005835324" evidence="2">
    <location>
        <begin position="22"/>
        <end position="85"/>
    </location>
</feature>
<organism evidence="3 4">
    <name type="scientific">Fusarium langsethiae</name>
    <dbReference type="NCBI Taxonomy" id="179993"/>
    <lineage>
        <taxon>Eukaryota</taxon>
        <taxon>Fungi</taxon>
        <taxon>Dikarya</taxon>
        <taxon>Ascomycota</taxon>
        <taxon>Pezizomycotina</taxon>
        <taxon>Sordariomycetes</taxon>
        <taxon>Hypocreomycetidae</taxon>
        <taxon>Hypocreales</taxon>
        <taxon>Nectriaceae</taxon>
        <taxon>Fusarium</taxon>
    </lineage>
</organism>
<feature type="region of interest" description="Disordered" evidence="1">
    <location>
        <begin position="66"/>
        <end position="85"/>
    </location>
</feature>
<comment type="caution">
    <text evidence="3">The sequence shown here is derived from an EMBL/GenBank/DDBJ whole genome shotgun (WGS) entry which is preliminary data.</text>
</comment>